<proteinExistence type="predicted"/>
<sequence>MADIIRSAKSGSAWTSIELLAYNIIVHPQPSAVFFGREPNAPLDNLDQHFVSDSLDHYYQDQADISDNTFRLLRYLRLATRANAGQESAIDDLAKGAPAYAIPLTICGDSEHCAQTDVCLIHDSGTILLVVQEDKDPFTPKDHDPRVIAAAIAAFQYNNWCARAAIGEPPLDAMIIPCIMMVGTRPVFYQVPVTTALSSAVIGGQYPKEATHVTTCVVSPSQCFYEGMEVPSYRKIALQHLAAFKVLAKLWWQKFLV</sequence>
<dbReference type="AlphaFoldDB" id="A0A0D7AM38"/>
<dbReference type="OrthoDB" id="3253976at2759"/>
<name>A0A0D7AM38_9AGAR</name>
<protein>
    <submittedName>
        <fullName evidence="1">Uncharacterized protein</fullName>
    </submittedName>
</protein>
<dbReference type="EMBL" id="KN881630">
    <property type="protein sequence ID" value="KIY52662.1"/>
    <property type="molecule type" value="Genomic_DNA"/>
</dbReference>
<organism evidence="1 2">
    <name type="scientific">Fistulina hepatica ATCC 64428</name>
    <dbReference type="NCBI Taxonomy" id="1128425"/>
    <lineage>
        <taxon>Eukaryota</taxon>
        <taxon>Fungi</taxon>
        <taxon>Dikarya</taxon>
        <taxon>Basidiomycota</taxon>
        <taxon>Agaricomycotina</taxon>
        <taxon>Agaricomycetes</taxon>
        <taxon>Agaricomycetidae</taxon>
        <taxon>Agaricales</taxon>
        <taxon>Fistulinaceae</taxon>
        <taxon>Fistulina</taxon>
    </lineage>
</organism>
<reference evidence="1 2" key="1">
    <citation type="journal article" date="2015" name="Fungal Genet. Biol.">
        <title>Evolution of novel wood decay mechanisms in Agaricales revealed by the genome sequences of Fistulina hepatica and Cylindrobasidium torrendii.</title>
        <authorList>
            <person name="Floudas D."/>
            <person name="Held B.W."/>
            <person name="Riley R."/>
            <person name="Nagy L.G."/>
            <person name="Koehler G."/>
            <person name="Ransdell A.S."/>
            <person name="Younus H."/>
            <person name="Chow J."/>
            <person name="Chiniquy J."/>
            <person name="Lipzen A."/>
            <person name="Tritt A."/>
            <person name="Sun H."/>
            <person name="Haridas S."/>
            <person name="LaButti K."/>
            <person name="Ohm R.A."/>
            <person name="Kues U."/>
            <person name="Blanchette R.A."/>
            <person name="Grigoriev I.V."/>
            <person name="Minto R.E."/>
            <person name="Hibbett D.S."/>
        </authorList>
    </citation>
    <scope>NUCLEOTIDE SEQUENCE [LARGE SCALE GENOMIC DNA]</scope>
    <source>
        <strain evidence="1 2">ATCC 64428</strain>
    </source>
</reference>
<keyword evidence="2" id="KW-1185">Reference proteome</keyword>
<evidence type="ECO:0000313" key="2">
    <source>
        <dbReference type="Proteomes" id="UP000054144"/>
    </source>
</evidence>
<gene>
    <name evidence="1" type="ORF">FISHEDRAFT_63643</name>
</gene>
<evidence type="ECO:0000313" key="1">
    <source>
        <dbReference type="EMBL" id="KIY52662.1"/>
    </source>
</evidence>
<dbReference type="Proteomes" id="UP000054144">
    <property type="component" value="Unassembled WGS sequence"/>
</dbReference>
<accession>A0A0D7AM38</accession>